<evidence type="ECO:0000256" key="9">
    <source>
        <dbReference type="ARBA" id="ARBA00023136"/>
    </source>
</evidence>
<feature type="transmembrane region" description="Helical" evidence="11">
    <location>
        <begin position="427"/>
        <end position="447"/>
    </location>
</feature>
<evidence type="ECO:0008006" key="14">
    <source>
        <dbReference type="Google" id="ProtNLM"/>
    </source>
</evidence>
<sequence>MATEADDNNKYLESARDYTTVLVGPSHMPPNREPQVETSPLRLRHHYFYIIFWILLASLLLYLPGGLSYIDALLLASGAATQSGLNPVDLNRLHLLQQITLWIVPMATNVVFMHSLLVLIRLYWFRRRFRRAIRDAKALCHAERGRWNQHLLDSESPTLVGLTRTVPEPEPRTSQESAVLSEPEDQERHLLTSSPESKPANGSSGPHITFDDTDRDYELKKNRRHTYSSYPVNGNRRASISSTRTRNSHDIYGSTMPNLPPLMWQSSIASYSQWNEAQKEELGGIEYRALKTLMVILVSYFLVFHIVGMLVFMLWISLSPQYDSTLAEIKVNKFWWATFTSGSAFNDLGYTLSPDSMASFRYASFPLLTMAFLIVMGNTGFPCMLRLIIWALSKMTSYGTPLDEELHYLLEHPRRCFTLLFPRADTWRLAAVLLLLNAIDLVIFYALQEAARLDPGMSAGAKFVNGLFQIASTRTAGFTITWLSRLHPAIQVSFLVMMYISAFPIAIVMRKTNVYEEKSLGIYYDDTPMPHAQQGLMSHIQRQLGFDLWYVMLGFFLIAVAEGKRLQEHPNDRAFSLFPILFEMVSGYGTVGLSLGYPGTDTSLCAQFSWVSKLIIIAMEVRGRHRGLPHALDHAILLPCEQQEDAQGEWWWKRWLKRRTSISHLFSHEADELERLL</sequence>
<accession>Q0C902</accession>
<dbReference type="AlphaFoldDB" id="Q0C902"/>
<feature type="transmembrane region" description="Helical" evidence="11">
    <location>
        <begin position="293"/>
        <end position="314"/>
    </location>
</feature>
<feature type="transmembrane region" description="Helical" evidence="11">
    <location>
        <begin position="365"/>
        <end position="392"/>
    </location>
</feature>
<feature type="transmembrane region" description="Helical" evidence="11">
    <location>
        <begin position="47"/>
        <end position="65"/>
    </location>
</feature>
<keyword evidence="4" id="KW-0633">Potassium transport</keyword>
<keyword evidence="5 11" id="KW-0812">Transmembrane</keyword>
<proteinExistence type="inferred from homology"/>
<comment type="similarity">
    <text evidence="2">Belongs to the TrkH potassium transport family.</text>
</comment>
<evidence type="ECO:0000256" key="3">
    <source>
        <dbReference type="ARBA" id="ARBA00022448"/>
    </source>
</evidence>
<feature type="region of interest" description="Disordered" evidence="10">
    <location>
        <begin position="227"/>
        <end position="252"/>
    </location>
</feature>
<feature type="transmembrane region" description="Helical" evidence="11">
    <location>
        <begin position="99"/>
        <end position="124"/>
    </location>
</feature>
<keyword evidence="3" id="KW-0813">Transport</keyword>
<reference evidence="13" key="1">
    <citation type="submission" date="2005-09" db="EMBL/GenBank/DDBJ databases">
        <title>Annotation of the Aspergillus terreus NIH2624 genome.</title>
        <authorList>
            <person name="Birren B.W."/>
            <person name="Lander E.S."/>
            <person name="Galagan J.E."/>
            <person name="Nusbaum C."/>
            <person name="Devon K."/>
            <person name="Henn M."/>
            <person name="Ma L.-J."/>
            <person name="Jaffe D.B."/>
            <person name="Butler J."/>
            <person name="Alvarez P."/>
            <person name="Gnerre S."/>
            <person name="Grabherr M."/>
            <person name="Kleber M."/>
            <person name="Mauceli E.W."/>
            <person name="Brockman W."/>
            <person name="Rounsley S."/>
            <person name="Young S.K."/>
            <person name="LaButti K."/>
            <person name="Pushparaj V."/>
            <person name="DeCaprio D."/>
            <person name="Crawford M."/>
            <person name="Koehrsen M."/>
            <person name="Engels R."/>
            <person name="Montgomery P."/>
            <person name="Pearson M."/>
            <person name="Howarth C."/>
            <person name="Larson L."/>
            <person name="Luoma S."/>
            <person name="White J."/>
            <person name="Alvarado L."/>
            <person name="Kodira C.D."/>
            <person name="Zeng Q."/>
            <person name="Oleary S."/>
            <person name="Yandava C."/>
            <person name="Denning D.W."/>
            <person name="Nierman W.C."/>
            <person name="Milne T."/>
            <person name="Madden K."/>
        </authorList>
    </citation>
    <scope>NUCLEOTIDE SEQUENCE [LARGE SCALE GENOMIC DNA]</scope>
    <source>
        <strain evidence="13">NIH 2624 / FGSC A1156</strain>
    </source>
</reference>
<dbReference type="PANTHER" id="PTHR31064:SF30">
    <property type="entry name" value="HIGH-AFFINITY POTASSIUM TRANSPORT PROTEIN-RELATED"/>
    <property type="match status" value="1"/>
</dbReference>
<protein>
    <recommendedName>
        <fullName evidence="14">Potassium transport protein</fullName>
    </recommendedName>
</protein>
<dbReference type="PIRSF" id="PIRSF002450">
    <property type="entry name" value="K+_transpter_TRK"/>
    <property type="match status" value="1"/>
</dbReference>
<dbReference type="InterPro" id="IPR004773">
    <property type="entry name" value="K/Na_transp_Trk1/HKT1"/>
</dbReference>
<evidence type="ECO:0000256" key="11">
    <source>
        <dbReference type="SAM" id="Phobius"/>
    </source>
</evidence>
<organism evidence="12 13">
    <name type="scientific">Aspergillus terreus (strain NIH 2624 / FGSC A1156)</name>
    <dbReference type="NCBI Taxonomy" id="341663"/>
    <lineage>
        <taxon>Eukaryota</taxon>
        <taxon>Fungi</taxon>
        <taxon>Dikarya</taxon>
        <taxon>Ascomycota</taxon>
        <taxon>Pezizomycotina</taxon>
        <taxon>Eurotiomycetes</taxon>
        <taxon>Eurotiomycetidae</taxon>
        <taxon>Eurotiales</taxon>
        <taxon>Aspergillaceae</taxon>
        <taxon>Aspergillus</taxon>
        <taxon>Aspergillus subgen. Circumdati</taxon>
    </lineage>
</organism>
<feature type="compositionally biased region" description="Polar residues" evidence="10">
    <location>
        <begin position="227"/>
        <end position="245"/>
    </location>
</feature>
<dbReference type="Proteomes" id="UP000007963">
    <property type="component" value="Unassembled WGS sequence"/>
</dbReference>
<dbReference type="GO" id="GO:0030007">
    <property type="term" value="P:intracellular potassium ion homeostasis"/>
    <property type="evidence" value="ECO:0007669"/>
    <property type="project" value="InterPro"/>
</dbReference>
<dbReference type="VEuPathDB" id="FungiDB:ATEG_09832"/>
<dbReference type="GO" id="GO:0140107">
    <property type="term" value="F:high-affinity potassium ion transmembrane transporter activity"/>
    <property type="evidence" value="ECO:0007669"/>
    <property type="project" value="TreeGrafter"/>
</dbReference>
<evidence type="ECO:0000256" key="4">
    <source>
        <dbReference type="ARBA" id="ARBA00022538"/>
    </source>
</evidence>
<dbReference type="InterPro" id="IPR051143">
    <property type="entry name" value="TrkH_K-transport"/>
</dbReference>
<dbReference type="GO" id="GO:1990573">
    <property type="term" value="P:potassium ion import across plasma membrane"/>
    <property type="evidence" value="ECO:0007669"/>
    <property type="project" value="TreeGrafter"/>
</dbReference>
<feature type="compositionally biased region" description="Polar residues" evidence="10">
    <location>
        <begin position="191"/>
        <end position="206"/>
    </location>
</feature>
<evidence type="ECO:0000256" key="7">
    <source>
        <dbReference type="ARBA" id="ARBA00022989"/>
    </source>
</evidence>
<dbReference type="PANTHER" id="PTHR31064">
    <property type="entry name" value="POTASSIUM TRANSPORT PROTEIN DDB_G0292412-RELATED"/>
    <property type="match status" value="1"/>
</dbReference>
<name>Q0C902_ASPTN</name>
<dbReference type="STRING" id="341663.Q0C902"/>
<keyword evidence="6" id="KW-0630">Potassium</keyword>
<evidence type="ECO:0000256" key="1">
    <source>
        <dbReference type="ARBA" id="ARBA00004141"/>
    </source>
</evidence>
<feature type="region of interest" description="Disordered" evidence="10">
    <location>
        <begin position="158"/>
        <end position="213"/>
    </location>
</feature>
<comment type="subcellular location">
    <subcellularLocation>
        <location evidence="1">Membrane</location>
        <topology evidence="1">Multi-pass membrane protein</topology>
    </subcellularLocation>
</comment>
<evidence type="ECO:0000256" key="2">
    <source>
        <dbReference type="ARBA" id="ARBA00009137"/>
    </source>
</evidence>
<dbReference type="GeneID" id="4354350"/>
<dbReference type="eggNOG" id="KOG1341">
    <property type="taxonomic scope" value="Eukaryota"/>
</dbReference>
<keyword evidence="9 11" id="KW-0472">Membrane</keyword>
<evidence type="ECO:0000256" key="5">
    <source>
        <dbReference type="ARBA" id="ARBA00022692"/>
    </source>
</evidence>
<evidence type="ECO:0000256" key="6">
    <source>
        <dbReference type="ARBA" id="ARBA00022958"/>
    </source>
</evidence>
<evidence type="ECO:0000256" key="8">
    <source>
        <dbReference type="ARBA" id="ARBA00023065"/>
    </source>
</evidence>
<dbReference type="NCBIfam" id="TIGR00934">
    <property type="entry name" value="2a38euk"/>
    <property type="match status" value="1"/>
</dbReference>
<dbReference type="EMBL" id="CH476608">
    <property type="protein sequence ID" value="EAU30023.1"/>
    <property type="molecule type" value="Genomic_DNA"/>
</dbReference>
<feature type="transmembrane region" description="Helical" evidence="11">
    <location>
        <begin position="489"/>
        <end position="509"/>
    </location>
</feature>
<evidence type="ECO:0000313" key="13">
    <source>
        <dbReference type="Proteomes" id="UP000007963"/>
    </source>
</evidence>
<dbReference type="HOGENOM" id="CLU_005947_0_1_1"/>
<keyword evidence="7 11" id="KW-1133">Transmembrane helix</keyword>
<dbReference type="RefSeq" id="XP_001218454.1">
    <property type="nucleotide sequence ID" value="XM_001218453.1"/>
</dbReference>
<dbReference type="Pfam" id="PF02386">
    <property type="entry name" value="TrkH"/>
    <property type="match status" value="1"/>
</dbReference>
<feature type="transmembrane region" description="Helical" evidence="11">
    <location>
        <begin position="544"/>
        <end position="561"/>
    </location>
</feature>
<dbReference type="OrthoDB" id="9999863at2759"/>
<dbReference type="GO" id="GO:0005886">
    <property type="term" value="C:plasma membrane"/>
    <property type="evidence" value="ECO:0007669"/>
    <property type="project" value="InterPro"/>
</dbReference>
<dbReference type="InterPro" id="IPR003445">
    <property type="entry name" value="Cat_transpt"/>
</dbReference>
<dbReference type="InterPro" id="IPR015958">
    <property type="entry name" value="Trk1_fungi"/>
</dbReference>
<keyword evidence="8" id="KW-0406">Ion transport</keyword>
<evidence type="ECO:0000256" key="10">
    <source>
        <dbReference type="SAM" id="MobiDB-lite"/>
    </source>
</evidence>
<dbReference type="OMA" id="WYVMLGF"/>
<evidence type="ECO:0000313" key="12">
    <source>
        <dbReference type="EMBL" id="EAU30023.1"/>
    </source>
</evidence>
<gene>
    <name evidence="12" type="ORF">ATEG_09832</name>
</gene>